<dbReference type="GeneID" id="74306135"/>
<evidence type="ECO:0000256" key="3">
    <source>
        <dbReference type="ARBA" id="ARBA00022448"/>
    </source>
</evidence>
<feature type="transmembrane region" description="Helical" evidence="10">
    <location>
        <begin position="372"/>
        <end position="402"/>
    </location>
</feature>
<dbReference type="GO" id="GO:0007035">
    <property type="term" value="P:vacuolar acidification"/>
    <property type="evidence" value="ECO:0007669"/>
    <property type="project" value="TreeGrafter"/>
</dbReference>
<feature type="coiled-coil region" evidence="11">
    <location>
        <begin position="120"/>
        <end position="147"/>
    </location>
</feature>
<dbReference type="GO" id="GO:0033179">
    <property type="term" value="C:proton-transporting V-type ATPase, V0 domain"/>
    <property type="evidence" value="ECO:0007669"/>
    <property type="project" value="InterPro"/>
</dbReference>
<dbReference type="EMBL" id="CP096115">
    <property type="protein sequence ID" value="UUX92648.1"/>
    <property type="molecule type" value="Genomic_DNA"/>
</dbReference>
<evidence type="ECO:0000256" key="11">
    <source>
        <dbReference type="SAM" id="Coils"/>
    </source>
</evidence>
<sequence length="658" mass="72769">MLTPAPMCRLTILVHKNGEEKLISRLHESGLIEVTDIADAPEDLKKLLGGKQKRLDKRIAEHKSFLERGIDALKEEPPGGFGEIMAYFSPKIQKKTVVTERSLSEIEADLLIIKPEIQQAVSLRTTAEEAREELGRLKDERALLTLLIPFDFDLSYLGRSEFLSVRAGFFEKEEAGLLNKELTGRGIDGYILRQAEVEGGEVIVIASLFRCSAEVERALKKFSFREFNPGILSGKPDEVIAGIDRETEELEEKIHTIRGEQEKLRKRDLLAFQALHEEFAVLRSREEGLLHSDSEKDLTVIRGFVPEKEKEELKELCDNASSGLSLCIFERVDPESEEIPVLCHHHPAIRPFVMLTKLFATPQYGETDPTLFLAPVLVITFGIMLGDVGYGLLLVILSALILNGAGREEGDLRDLTLVLLACGFSGIFFGFLEGGFFGDLLPQFAGDNYIPGIINPLEDPIRMLTIALIFGILHLNAGLILGARKNLMAGNKAGMLREQGVWFMLEPCAAVLIFIFFGWADFGWSVKYAAVAGTIISVAVIMLSEGPLGFFSLTGFLGDWLSYSRILALALATGGIAMTINIITGMMAGIGEIFVIAAAVFCIAGHMINFILQVLGGFIHSLRLQYVEFFGKFYEGGGESFSPFSYKRVYTIQEGDTK</sequence>
<dbReference type="Proteomes" id="UP001060368">
    <property type="component" value="Chromosome"/>
</dbReference>
<feature type="transmembrane region" description="Helical" evidence="10">
    <location>
        <begin position="414"/>
        <end position="432"/>
    </location>
</feature>
<evidence type="ECO:0000256" key="10">
    <source>
        <dbReference type="RuleBase" id="RU361189"/>
    </source>
</evidence>
<dbReference type="Gene3D" id="1.20.1460.20">
    <property type="match status" value="1"/>
</dbReference>
<keyword evidence="6 10" id="KW-0406">Ion transport</keyword>
<dbReference type="Gene3D" id="3.30.70.2170">
    <property type="match status" value="1"/>
</dbReference>
<feature type="transmembrane region" description="Helical" evidence="10">
    <location>
        <begin position="528"/>
        <end position="554"/>
    </location>
</feature>
<evidence type="ECO:0000256" key="8">
    <source>
        <dbReference type="ARBA" id="ARBA00059506"/>
    </source>
</evidence>
<evidence type="ECO:0000256" key="2">
    <source>
        <dbReference type="ARBA" id="ARBA00009904"/>
    </source>
</evidence>
<comment type="subcellular location">
    <subcellularLocation>
        <location evidence="1">Membrane</location>
        <topology evidence="1">Multi-pass membrane protein</topology>
    </subcellularLocation>
</comment>
<dbReference type="PANTHER" id="PTHR11629">
    <property type="entry name" value="VACUOLAR PROTON ATPASES"/>
    <property type="match status" value="1"/>
</dbReference>
<evidence type="ECO:0000256" key="4">
    <source>
        <dbReference type="ARBA" id="ARBA00022692"/>
    </source>
</evidence>
<feature type="transmembrane region" description="Helical" evidence="10">
    <location>
        <begin position="501"/>
        <end position="522"/>
    </location>
</feature>
<evidence type="ECO:0000313" key="13">
    <source>
        <dbReference type="Proteomes" id="UP001060368"/>
    </source>
</evidence>
<keyword evidence="5 10" id="KW-1133">Transmembrane helix</keyword>
<name>A0A9E7PM07_9EURY</name>
<comment type="similarity">
    <text evidence="2 10">Belongs to the V-ATPase 116 kDa subunit family.</text>
</comment>
<evidence type="ECO:0000256" key="7">
    <source>
        <dbReference type="ARBA" id="ARBA00023136"/>
    </source>
</evidence>
<dbReference type="AlphaFoldDB" id="A0A9E7PM07"/>
<dbReference type="KEGG" id="mend:L6E24_00535"/>
<dbReference type="Pfam" id="PF01496">
    <property type="entry name" value="V_ATPase_I"/>
    <property type="match status" value="1"/>
</dbReference>
<evidence type="ECO:0000313" key="12">
    <source>
        <dbReference type="EMBL" id="UUX92648.1"/>
    </source>
</evidence>
<accession>A0A9E7PM07</accession>
<evidence type="ECO:0000256" key="1">
    <source>
        <dbReference type="ARBA" id="ARBA00004141"/>
    </source>
</evidence>
<keyword evidence="4 10" id="KW-0812">Transmembrane</keyword>
<keyword evidence="7 10" id="KW-0472">Membrane</keyword>
<dbReference type="PANTHER" id="PTHR11629:SF63">
    <property type="entry name" value="V-TYPE PROTON ATPASE SUBUNIT A"/>
    <property type="match status" value="1"/>
</dbReference>
<evidence type="ECO:0000256" key="5">
    <source>
        <dbReference type="ARBA" id="ARBA00022989"/>
    </source>
</evidence>
<keyword evidence="11" id="KW-0175">Coiled coil</keyword>
<organism evidence="12 13">
    <name type="scientific">Methanoplanus endosymbiosus</name>
    <dbReference type="NCBI Taxonomy" id="33865"/>
    <lineage>
        <taxon>Archaea</taxon>
        <taxon>Methanobacteriati</taxon>
        <taxon>Methanobacteriota</taxon>
        <taxon>Stenosarchaea group</taxon>
        <taxon>Methanomicrobia</taxon>
        <taxon>Methanomicrobiales</taxon>
        <taxon>Methanomicrobiaceae</taxon>
        <taxon>Methanoplanus</taxon>
    </lineage>
</organism>
<dbReference type="Gene3D" id="3.30.70.2750">
    <property type="match status" value="1"/>
</dbReference>
<dbReference type="RefSeq" id="WP_257742792.1">
    <property type="nucleotide sequence ID" value="NZ_CP096115.1"/>
</dbReference>
<feature type="transmembrane region" description="Helical" evidence="10">
    <location>
        <begin position="566"/>
        <end position="587"/>
    </location>
</feature>
<feature type="transmembrane region" description="Helical" evidence="10">
    <location>
        <begin position="593"/>
        <end position="615"/>
    </location>
</feature>
<reference evidence="12" key="1">
    <citation type="submission" date="2022-04" db="EMBL/GenBank/DDBJ databases">
        <title>Complete genome of Methanoplanus endosymbiosus DSM 3599.</title>
        <authorList>
            <person name="Chen S.-C."/>
            <person name="You Y.-T."/>
            <person name="Zhou Y.-Z."/>
            <person name="Lai M.-C."/>
        </authorList>
    </citation>
    <scope>NUCLEOTIDE SEQUENCE</scope>
    <source>
        <strain evidence="12">DSM 3599</strain>
    </source>
</reference>
<feature type="transmembrane region" description="Helical" evidence="10">
    <location>
        <begin position="461"/>
        <end position="481"/>
    </location>
</feature>
<protein>
    <recommendedName>
        <fullName evidence="9 10">A-type ATP synthase subunit I</fullName>
    </recommendedName>
</protein>
<gene>
    <name evidence="12" type="ORF">L6E24_00535</name>
</gene>
<feature type="coiled-coil region" evidence="11">
    <location>
        <begin position="240"/>
        <end position="267"/>
    </location>
</feature>
<dbReference type="GO" id="GO:0016471">
    <property type="term" value="C:vacuolar proton-transporting V-type ATPase complex"/>
    <property type="evidence" value="ECO:0007669"/>
    <property type="project" value="TreeGrafter"/>
</dbReference>
<evidence type="ECO:0000256" key="9">
    <source>
        <dbReference type="ARBA" id="ARBA00068671"/>
    </source>
</evidence>
<comment type="function">
    <text evidence="8">Component of the A-type ATP synthase that produces ATP from ADP in the presence of a proton gradient across the membrane.</text>
</comment>
<dbReference type="GO" id="GO:0051117">
    <property type="term" value="F:ATPase binding"/>
    <property type="evidence" value="ECO:0007669"/>
    <property type="project" value="TreeGrafter"/>
</dbReference>
<dbReference type="GO" id="GO:0046961">
    <property type="term" value="F:proton-transporting ATPase activity, rotational mechanism"/>
    <property type="evidence" value="ECO:0007669"/>
    <property type="project" value="InterPro"/>
</dbReference>
<keyword evidence="13" id="KW-1185">Reference proteome</keyword>
<evidence type="ECO:0000256" key="6">
    <source>
        <dbReference type="ARBA" id="ARBA00023065"/>
    </source>
</evidence>
<keyword evidence="3 10" id="KW-0813">Transport</keyword>
<dbReference type="InterPro" id="IPR002490">
    <property type="entry name" value="V-ATPase_116kDa_su"/>
</dbReference>
<proteinExistence type="inferred from homology"/>